<dbReference type="RefSeq" id="WP_078499915.1">
    <property type="nucleotide sequence ID" value="NZ_MSZX01000006.1"/>
</dbReference>
<evidence type="ECO:0000313" key="10">
    <source>
        <dbReference type="Proteomes" id="UP000190188"/>
    </source>
</evidence>
<comment type="caution">
    <text evidence="9">The sequence shown here is derived from an EMBL/GenBank/DDBJ whole genome shotgun (WGS) entry which is preliminary data.</text>
</comment>
<feature type="transmembrane region" description="Helical" evidence="7">
    <location>
        <begin position="243"/>
        <end position="264"/>
    </location>
</feature>
<dbReference type="PANTHER" id="PTHR43386:SF1">
    <property type="entry name" value="D,D-DIPEPTIDE TRANSPORT SYSTEM PERMEASE PROTEIN DDPC-RELATED"/>
    <property type="match status" value="1"/>
</dbReference>
<dbReference type="InterPro" id="IPR000515">
    <property type="entry name" value="MetI-like"/>
</dbReference>
<gene>
    <name evidence="9" type="ORF">BVG16_17100</name>
</gene>
<keyword evidence="3" id="KW-1003">Cell membrane</keyword>
<comment type="subcellular location">
    <subcellularLocation>
        <location evidence="1 7">Cell membrane</location>
        <topology evidence="1 7">Multi-pass membrane protein</topology>
    </subcellularLocation>
</comment>
<dbReference type="GO" id="GO:0005886">
    <property type="term" value="C:plasma membrane"/>
    <property type="evidence" value="ECO:0007669"/>
    <property type="project" value="UniProtKB-SubCell"/>
</dbReference>
<sequence>MNHSIRILLKSPKFMIGTIVLVLMIAFVLIYPFINTKDPLEMMALAFQPPDSNLLLGSDNFGRDLFLELVYGIRTSMMVGLIAGVCATIIGLIFGLASGYMGGFVDNFLTAITNIFIVIPSFIILILISVSIDSRSSLVTALIIGITSWPWTARAVRAQTTSLRNRDHVNIAKISGHSTSRIILSEILPYIASYVVMAFVLQTASGILSEASISMLGLGPYNTISLGILMNWALVFEAPVAGAWWAFIPAAFSIAVITFSLYLMNTGMDEIFNPKIRS</sequence>
<dbReference type="STRING" id="1324314.BVG16_17100"/>
<keyword evidence="2 7" id="KW-0813">Transport</keyword>
<proteinExistence type="inferred from homology"/>
<feature type="transmembrane region" description="Helical" evidence="7">
    <location>
        <begin position="77"/>
        <end position="96"/>
    </location>
</feature>
<evidence type="ECO:0000256" key="6">
    <source>
        <dbReference type="ARBA" id="ARBA00023136"/>
    </source>
</evidence>
<keyword evidence="6 7" id="KW-0472">Membrane</keyword>
<organism evidence="9 10">
    <name type="scientific">Paenibacillus selenitireducens</name>
    <dbReference type="NCBI Taxonomy" id="1324314"/>
    <lineage>
        <taxon>Bacteria</taxon>
        <taxon>Bacillati</taxon>
        <taxon>Bacillota</taxon>
        <taxon>Bacilli</taxon>
        <taxon>Bacillales</taxon>
        <taxon>Paenibacillaceae</taxon>
        <taxon>Paenibacillus</taxon>
    </lineage>
</organism>
<dbReference type="AlphaFoldDB" id="A0A1T2XAL0"/>
<feature type="transmembrane region" description="Helical" evidence="7">
    <location>
        <begin position="187"/>
        <end position="207"/>
    </location>
</feature>
<reference evidence="9 10" key="1">
    <citation type="submission" date="2017-01" db="EMBL/GenBank/DDBJ databases">
        <title>Genome analysis of Paenibacillus selenitrireducens ES3-24.</title>
        <authorList>
            <person name="Xu D."/>
            <person name="Yao R."/>
            <person name="Zheng S."/>
        </authorList>
    </citation>
    <scope>NUCLEOTIDE SEQUENCE [LARGE SCALE GENOMIC DNA]</scope>
    <source>
        <strain evidence="9 10">ES3-24</strain>
    </source>
</reference>
<dbReference type="CDD" id="cd06261">
    <property type="entry name" value="TM_PBP2"/>
    <property type="match status" value="1"/>
</dbReference>
<accession>A0A1T2XAL0</accession>
<feature type="transmembrane region" description="Helical" evidence="7">
    <location>
        <begin position="12"/>
        <end position="34"/>
    </location>
</feature>
<dbReference type="SUPFAM" id="SSF161098">
    <property type="entry name" value="MetI-like"/>
    <property type="match status" value="1"/>
</dbReference>
<evidence type="ECO:0000256" key="4">
    <source>
        <dbReference type="ARBA" id="ARBA00022692"/>
    </source>
</evidence>
<dbReference type="PROSITE" id="PS50928">
    <property type="entry name" value="ABC_TM1"/>
    <property type="match status" value="1"/>
</dbReference>
<evidence type="ECO:0000259" key="8">
    <source>
        <dbReference type="PROSITE" id="PS50928"/>
    </source>
</evidence>
<feature type="transmembrane region" description="Helical" evidence="7">
    <location>
        <begin position="213"/>
        <end position="236"/>
    </location>
</feature>
<dbReference type="Proteomes" id="UP000190188">
    <property type="component" value="Unassembled WGS sequence"/>
</dbReference>
<name>A0A1T2XAL0_9BACL</name>
<protein>
    <submittedName>
        <fullName evidence="9">ABC transporter permease</fullName>
    </submittedName>
</protein>
<dbReference type="EMBL" id="MSZX01000006">
    <property type="protein sequence ID" value="OPA76870.1"/>
    <property type="molecule type" value="Genomic_DNA"/>
</dbReference>
<dbReference type="Gene3D" id="1.10.3720.10">
    <property type="entry name" value="MetI-like"/>
    <property type="match status" value="1"/>
</dbReference>
<dbReference type="InterPro" id="IPR050366">
    <property type="entry name" value="BP-dependent_transpt_permease"/>
</dbReference>
<evidence type="ECO:0000256" key="5">
    <source>
        <dbReference type="ARBA" id="ARBA00022989"/>
    </source>
</evidence>
<dbReference type="InterPro" id="IPR035906">
    <property type="entry name" value="MetI-like_sf"/>
</dbReference>
<dbReference type="GO" id="GO:0071916">
    <property type="term" value="F:dipeptide transmembrane transporter activity"/>
    <property type="evidence" value="ECO:0007669"/>
    <property type="project" value="TreeGrafter"/>
</dbReference>
<comment type="similarity">
    <text evidence="7">Belongs to the binding-protein-dependent transport system permease family.</text>
</comment>
<keyword evidence="10" id="KW-1185">Reference proteome</keyword>
<feature type="domain" description="ABC transmembrane type-1" evidence="8">
    <location>
        <begin position="73"/>
        <end position="265"/>
    </location>
</feature>
<dbReference type="PANTHER" id="PTHR43386">
    <property type="entry name" value="OLIGOPEPTIDE TRANSPORT SYSTEM PERMEASE PROTEIN APPC"/>
    <property type="match status" value="1"/>
</dbReference>
<keyword evidence="5 7" id="KW-1133">Transmembrane helix</keyword>
<evidence type="ECO:0000256" key="7">
    <source>
        <dbReference type="RuleBase" id="RU363032"/>
    </source>
</evidence>
<evidence type="ECO:0000256" key="1">
    <source>
        <dbReference type="ARBA" id="ARBA00004651"/>
    </source>
</evidence>
<evidence type="ECO:0000256" key="3">
    <source>
        <dbReference type="ARBA" id="ARBA00022475"/>
    </source>
</evidence>
<evidence type="ECO:0000313" key="9">
    <source>
        <dbReference type="EMBL" id="OPA76870.1"/>
    </source>
</evidence>
<dbReference type="OrthoDB" id="9797472at2"/>
<dbReference type="Pfam" id="PF00528">
    <property type="entry name" value="BPD_transp_1"/>
    <property type="match status" value="1"/>
</dbReference>
<evidence type="ECO:0000256" key="2">
    <source>
        <dbReference type="ARBA" id="ARBA00022448"/>
    </source>
</evidence>
<feature type="transmembrane region" description="Helical" evidence="7">
    <location>
        <begin position="108"/>
        <end position="132"/>
    </location>
</feature>
<keyword evidence="4 7" id="KW-0812">Transmembrane</keyword>